<sequence length="77" mass="8344">MSAITVTLYEGYEIHTRAVPTGDVWAAEYSVSKEGEIKIPWTRANIAEGLPTHGTANHAALENARSDVQLKLSTFSA</sequence>
<evidence type="ECO:0000313" key="1">
    <source>
        <dbReference type="EMBL" id="MBB5201948.1"/>
    </source>
</evidence>
<accession>A0A840RXX4</accession>
<dbReference type="AlphaFoldDB" id="A0A840RXX4"/>
<dbReference type="RefSeq" id="WP_168054586.1">
    <property type="nucleotide sequence ID" value="NZ_JAAOZT010000005.1"/>
</dbReference>
<gene>
    <name evidence="1" type="ORF">HNR39_003810</name>
</gene>
<dbReference type="Proteomes" id="UP000571084">
    <property type="component" value="Unassembled WGS sequence"/>
</dbReference>
<name>A0A840RXX4_9BURK</name>
<proteinExistence type="predicted"/>
<protein>
    <submittedName>
        <fullName evidence="1">Uncharacterized protein</fullName>
    </submittedName>
</protein>
<dbReference type="EMBL" id="JACHHQ010000009">
    <property type="protein sequence ID" value="MBB5201948.1"/>
    <property type="molecule type" value="Genomic_DNA"/>
</dbReference>
<comment type="caution">
    <text evidence="1">The sequence shown here is derived from an EMBL/GenBank/DDBJ whole genome shotgun (WGS) entry which is preliminary data.</text>
</comment>
<organism evidence="1 2">
    <name type="scientific">Glaciimonas immobilis</name>
    <dbReference type="NCBI Taxonomy" id="728004"/>
    <lineage>
        <taxon>Bacteria</taxon>
        <taxon>Pseudomonadati</taxon>
        <taxon>Pseudomonadota</taxon>
        <taxon>Betaproteobacteria</taxon>
        <taxon>Burkholderiales</taxon>
        <taxon>Oxalobacteraceae</taxon>
        <taxon>Glaciimonas</taxon>
    </lineage>
</organism>
<evidence type="ECO:0000313" key="2">
    <source>
        <dbReference type="Proteomes" id="UP000571084"/>
    </source>
</evidence>
<reference evidence="1 2" key="1">
    <citation type="submission" date="2020-08" db="EMBL/GenBank/DDBJ databases">
        <title>Genomic Encyclopedia of Type Strains, Phase IV (KMG-IV): sequencing the most valuable type-strain genomes for metagenomic binning, comparative biology and taxonomic classification.</title>
        <authorList>
            <person name="Goeker M."/>
        </authorList>
    </citation>
    <scope>NUCLEOTIDE SEQUENCE [LARGE SCALE GENOMIC DNA]</scope>
    <source>
        <strain evidence="1 2">DSM 23240</strain>
    </source>
</reference>
<keyword evidence="2" id="KW-1185">Reference proteome</keyword>